<dbReference type="GO" id="GO:0009507">
    <property type="term" value="C:chloroplast"/>
    <property type="evidence" value="ECO:0007669"/>
    <property type="project" value="TreeGrafter"/>
</dbReference>
<keyword evidence="2" id="KW-1185">Reference proteome</keyword>
<dbReference type="PANTHER" id="PTHR33219:SF15">
    <property type="entry name" value="YLMG HOMOLOG PROTEIN 1-2, CHLOROPLASTIC"/>
    <property type="match status" value="1"/>
</dbReference>
<comment type="caution">
    <text evidence="1">The sequence shown here is derived from an EMBL/GenBank/DDBJ whole genome shotgun (WGS) entry which is preliminary data.</text>
</comment>
<protein>
    <recommendedName>
        <fullName evidence="3">Myb/SANT-like domain-containing protein</fullName>
    </recommendedName>
</protein>
<dbReference type="InterPro" id="IPR003425">
    <property type="entry name" value="CCB3/YggT"/>
</dbReference>
<dbReference type="PANTHER" id="PTHR33219">
    <property type="entry name" value="YLMG HOMOLOG PROTEIN 2, CHLOROPLASTIC"/>
    <property type="match status" value="1"/>
</dbReference>
<organism evidence="1 2">
    <name type="scientific">Dipteronia dyeriana</name>
    <dbReference type="NCBI Taxonomy" id="168575"/>
    <lineage>
        <taxon>Eukaryota</taxon>
        <taxon>Viridiplantae</taxon>
        <taxon>Streptophyta</taxon>
        <taxon>Embryophyta</taxon>
        <taxon>Tracheophyta</taxon>
        <taxon>Spermatophyta</taxon>
        <taxon>Magnoliopsida</taxon>
        <taxon>eudicotyledons</taxon>
        <taxon>Gunneridae</taxon>
        <taxon>Pentapetalae</taxon>
        <taxon>rosids</taxon>
        <taxon>malvids</taxon>
        <taxon>Sapindales</taxon>
        <taxon>Sapindaceae</taxon>
        <taxon>Hippocastanoideae</taxon>
        <taxon>Acereae</taxon>
        <taxon>Dipteronia</taxon>
    </lineage>
</organism>
<reference evidence="1" key="1">
    <citation type="journal article" date="2023" name="Plant J.">
        <title>Genome sequences and population genomics provide insights into the demographic history, inbreeding, and mutation load of two 'living fossil' tree species of Dipteronia.</title>
        <authorList>
            <person name="Feng Y."/>
            <person name="Comes H.P."/>
            <person name="Chen J."/>
            <person name="Zhu S."/>
            <person name="Lu R."/>
            <person name="Zhang X."/>
            <person name="Li P."/>
            <person name="Qiu J."/>
            <person name="Olsen K.M."/>
            <person name="Qiu Y."/>
        </authorList>
    </citation>
    <scope>NUCLEOTIDE SEQUENCE</scope>
    <source>
        <strain evidence="1">KIB01</strain>
    </source>
</reference>
<dbReference type="Pfam" id="PF02325">
    <property type="entry name" value="CCB3_YggT"/>
    <property type="match status" value="1"/>
</dbReference>
<dbReference type="AlphaFoldDB" id="A0AAD9XLR4"/>
<name>A0AAD9XLR4_9ROSI</name>
<dbReference type="Proteomes" id="UP001280121">
    <property type="component" value="Unassembled WGS sequence"/>
</dbReference>
<dbReference type="GO" id="GO:0016020">
    <property type="term" value="C:membrane"/>
    <property type="evidence" value="ECO:0007669"/>
    <property type="project" value="InterPro"/>
</dbReference>
<gene>
    <name evidence="1" type="ORF">Ddye_000448</name>
</gene>
<accession>A0AAD9XLR4</accession>
<sequence>MKRLKDKYSAAYDMLNTSGFGWDDTHKCVTFDCPEILEAYLKSLLQPSLLCTAGPFFFVALRNHPNGVLNTPLTVVAAGLSKWLDIHSGVLTVRVLLSWFLNIPWDRQPISAIQDLCDPYLNLLWNINPLIFNTFDVSPLLAFTVLGTLGSILNGSREEHNETTKRVRVCP</sequence>
<proteinExistence type="predicted"/>
<dbReference type="GO" id="GO:0010020">
    <property type="term" value="P:chloroplast fission"/>
    <property type="evidence" value="ECO:0007669"/>
    <property type="project" value="TreeGrafter"/>
</dbReference>
<evidence type="ECO:0000313" key="2">
    <source>
        <dbReference type="Proteomes" id="UP001280121"/>
    </source>
</evidence>
<evidence type="ECO:0000313" key="1">
    <source>
        <dbReference type="EMBL" id="KAK2661874.1"/>
    </source>
</evidence>
<dbReference type="EMBL" id="JANJYI010000001">
    <property type="protein sequence ID" value="KAK2661874.1"/>
    <property type="molecule type" value="Genomic_DNA"/>
</dbReference>
<feature type="non-terminal residue" evidence="1">
    <location>
        <position position="171"/>
    </location>
</feature>
<evidence type="ECO:0008006" key="3">
    <source>
        <dbReference type="Google" id="ProtNLM"/>
    </source>
</evidence>